<feature type="domain" description="HTH hxlR-type" evidence="5">
    <location>
        <begin position="15"/>
        <end position="113"/>
    </location>
</feature>
<proteinExistence type="predicted"/>
<dbReference type="Gene3D" id="1.10.10.10">
    <property type="entry name" value="Winged helix-like DNA-binding domain superfamily/Winged helix DNA-binding domain"/>
    <property type="match status" value="1"/>
</dbReference>
<comment type="caution">
    <text evidence="6">The sequence shown here is derived from an EMBL/GenBank/DDBJ whole genome shotgun (WGS) entry which is preliminary data.</text>
</comment>
<gene>
    <name evidence="6" type="ORF">ACFP3M_25375</name>
</gene>
<feature type="compositionally biased region" description="Basic and acidic residues" evidence="4">
    <location>
        <begin position="116"/>
        <end position="128"/>
    </location>
</feature>
<evidence type="ECO:0000256" key="3">
    <source>
        <dbReference type="ARBA" id="ARBA00023163"/>
    </source>
</evidence>
<dbReference type="InterPro" id="IPR002577">
    <property type="entry name" value="HTH_HxlR"/>
</dbReference>
<evidence type="ECO:0000256" key="1">
    <source>
        <dbReference type="ARBA" id="ARBA00023015"/>
    </source>
</evidence>
<dbReference type="SUPFAM" id="SSF46785">
    <property type="entry name" value="Winged helix' DNA-binding domain"/>
    <property type="match status" value="1"/>
</dbReference>
<keyword evidence="7" id="KW-1185">Reference proteome</keyword>
<dbReference type="PANTHER" id="PTHR33204:SF29">
    <property type="entry name" value="TRANSCRIPTIONAL REGULATOR"/>
    <property type="match status" value="1"/>
</dbReference>
<keyword evidence="3" id="KW-0804">Transcription</keyword>
<evidence type="ECO:0000256" key="4">
    <source>
        <dbReference type="SAM" id="MobiDB-lite"/>
    </source>
</evidence>
<dbReference type="PROSITE" id="PS51118">
    <property type="entry name" value="HTH_HXLR"/>
    <property type="match status" value="1"/>
</dbReference>
<dbReference type="InterPro" id="IPR036388">
    <property type="entry name" value="WH-like_DNA-bd_sf"/>
</dbReference>
<keyword evidence="2" id="KW-0238">DNA-binding</keyword>
<dbReference type="Pfam" id="PF01638">
    <property type="entry name" value="HxlR"/>
    <property type="match status" value="1"/>
</dbReference>
<dbReference type="Proteomes" id="UP001596241">
    <property type="component" value="Unassembled WGS sequence"/>
</dbReference>
<evidence type="ECO:0000313" key="7">
    <source>
        <dbReference type="Proteomes" id="UP001596241"/>
    </source>
</evidence>
<dbReference type="RefSeq" id="WP_345085724.1">
    <property type="nucleotide sequence ID" value="NZ_BAAAWG010000009.1"/>
</dbReference>
<feature type="region of interest" description="Disordered" evidence="4">
    <location>
        <begin position="116"/>
        <end position="156"/>
    </location>
</feature>
<evidence type="ECO:0000313" key="6">
    <source>
        <dbReference type="EMBL" id="MFC5896130.1"/>
    </source>
</evidence>
<organism evidence="6 7">
    <name type="scientific">Streptomyces ramulosus</name>
    <dbReference type="NCBI Taxonomy" id="47762"/>
    <lineage>
        <taxon>Bacteria</taxon>
        <taxon>Bacillati</taxon>
        <taxon>Actinomycetota</taxon>
        <taxon>Actinomycetes</taxon>
        <taxon>Kitasatosporales</taxon>
        <taxon>Streptomycetaceae</taxon>
        <taxon>Streptomyces</taxon>
    </lineage>
</organism>
<evidence type="ECO:0000256" key="2">
    <source>
        <dbReference type="ARBA" id="ARBA00023125"/>
    </source>
</evidence>
<sequence>MRRVRERVDEMAEYCNTEVVLSVVGGKWKLLILRYLTQRTHRFGELRQAMPGITQRMLTRQLRELEDDALISRTVYPEVPPRVEYRLTEAGRSLEPLIEQFDRWGQWYRGHLKDLAGRESTDDGRPSRPESCGSPSAPGPVRPGPARKAAHCDTNK</sequence>
<dbReference type="EMBL" id="JBHSPW010000013">
    <property type="protein sequence ID" value="MFC5896130.1"/>
    <property type="molecule type" value="Genomic_DNA"/>
</dbReference>
<dbReference type="InterPro" id="IPR036390">
    <property type="entry name" value="WH_DNA-bd_sf"/>
</dbReference>
<evidence type="ECO:0000259" key="5">
    <source>
        <dbReference type="PROSITE" id="PS51118"/>
    </source>
</evidence>
<protein>
    <submittedName>
        <fullName evidence="6">Winged helix-turn-helix transcriptional regulator</fullName>
    </submittedName>
</protein>
<reference evidence="7" key="1">
    <citation type="journal article" date="2019" name="Int. J. Syst. Evol. Microbiol.">
        <title>The Global Catalogue of Microorganisms (GCM) 10K type strain sequencing project: providing services to taxonomists for standard genome sequencing and annotation.</title>
        <authorList>
            <consortium name="The Broad Institute Genomics Platform"/>
            <consortium name="The Broad Institute Genome Sequencing Center for Infectious Disease"/>
            <person name="Wu L."/>
            <person name="Ma J."/>
        </authorList>
    </citation>
    <scope>NUCLEOTIDE SEQUENCE [LARGE SCALE GENOMIC DNA]</scope>
    <source>
        <strain evidence="7">CGMCC 1.15809</strain>
    </source>
</reference>
<keyword evidence="1" id="KW-0805">Transcription regulation</keyword>
<accession>A0ABW1FPH1</accession>
<dbReference type="PANTHER" id="PTHR33204">
    <property type="entry name" value="TRANSCRIPTIONAL REGULATOR, MARR FAMILY"/>
    <property type="match status" value="1"/>
</dbReference>
<name>A0ABW1FPH1_9ACTN</name>